<keyword evidence="2" id="KW-1185">Reference proteome</keyword>
<evidence type="ECO:0000313" key="2">
    <source>
        <dbReference type="Proteomes" id="UP000290288"/>
    </source>
</evidence>
<organism evidence="1 2">
    <name type="scientific">Candolleomyces aberdarensis</name>
    <dbReference type="NCBI Taxonomy" id="2316362"/>
    <lineage>
        <taxon>Eukaryota</taxon>
        <taxon>Fungi</taxon>
        <taxon>Dikarya</taxon>
        <taxon>Basidiomycota</taxon>
        <taxon>Agaricomycotina</taxon>
        <taxon>Agaricomycetes</taxon>
        <taxon>Agaricomycetidae</taxon>
        <taxon>Agaricales</taxon>
        <taxon>Agaricineae</taxon>
        <taxon>Psathyrellaceae</taxon>
        <taxon>Candolleomyces</taxon>
    </lineage>
</organism>
<comment type="caution">
    <text evidence="1">The sequence shown here is derived from an EMBL/GenBank/DDBJ whole genome shotgun (WGS) entry which is preliminary data.</text>
</comment>
<reference evidence="1 2" key="1">
    <citation type="submission" date="2019-01" db="EMBL/GenBank/DDBJ databases">
        <title>Draft genome sequence of Psathyrella aberdarensis IHI B618.</title>
        <authorList>
            <person name="Buettner E."/>
            <person name="Kellner H."/>
        </authorList>
    </citation>
    <scope>NUCLEOTIDE SEQUENCE [LARGE SCALE GENOMIC DNA]</scope>
    <source>
        <strain evidence="1 2">IHI B618</strain>
    </source>
</reference>
<dbReference type="GO" id="GO:0004867">
    <property type="term" value="F:serine-type endopeptidase inhibitor activity"/>
    <property type="evidence" value="ECO:0007669"/>
    <property type="project" value="InterPro"/>
</dbReference>
<sequence length="124" mass="13883">MPLESGTYIISSVSSDTALGILPFGNDGDSSMSVSIGTLADYDTAPKWKIVTGRDSSGKEVYHIYLNGVGRAVSHNRLLWADPSKNDDKKGVWNLEYQEQHGKHIYTYPLFELFKIVRVEDDEE</sequence>
<dbReference type="InterPro" id="IPR031755">
    <property type="entry name" value="Inhibitor_I66"/>
</dbReference>
<dbReference type="Gene3D" id="2.80.10.50">
    <property type="match status" value="1"/>
</dbReference>
<gene>
    <name evidence="1" type="ORF">EST38_g12157</name>
</gene>
<proteinExistence type="predicted"/>
<dbReference type="EMBL" id="SDEE01000851">
    <property type="protein sequence ID" value="RXW13703.1"/>
    <property type="molecule type" value="Genomic_DNA"/>
</dbReference>
<dbReference type="Proteomes" id="UP000290288">
    <property type="component" value="Unassembled WGS sequence"/>
</dbReference>
<evidence type="ECO:0000313" key="1">
    <source>
        <dbReference type="EMBL" id="RXW13703.1"/>
    </source>
</evidence>
<dbReference type="Pfam" id="PF16850">
    <property type="entry name" value="Inhibitor_I66"/>
    <property type="match status" value="1"/>
</dbReference>
<dbReference type="AlphaFoldDB" id="A0A4Q2D366"/>
<protein>
    <submittedName>
        <fullName evidence="1">Uncharacterized protein</fullName>
    </submittedName>
</protein>
<accession>A0A4Q2D366</accession>
<name>A0A4Q2D366_9AGAR</name>